<dbReference type="Proteomes" id="UP001281614">
    <property type="component" value="Unassembled WGS sequence"/>
</dbReference>
<proteinExistence type="predicted"/>
<feature type="transmembrane region" description="Helical" evidence="1">
    <location>
        <begin position="352"/>
        <end position="373"/>
    </location>
</feature>
<keyword evidence="1" id="KW-0472">Membrane</keyword>
<evidence type="ECO:0000313" key="3">
    <source>
        <dbReference type="Proteomes" id="UP001281614"/>
    </source>
</evidence>
<feature type="transmembrane region" description="Helical" evidence="1">
    <location>
        <begin position="315"/>
        <end position="331"/>
    </location>
</feature>
<dbReference type="PANTHER" id="PTHR37577">
    <property type="entry name" value="INTEGRAL MEMBRANE PROTEIN"/>
    <property type="match status" value="1"/>
</dbReference>
<dbReference type="AlphaFoldDB" id="A0AAD9YGS1"/>
<comment type="caution">
    <text evidence="2">The sequence shown here is derived from an EMBL/GenBank/DDBJ whole genome shotgun (WGS) entry which is preliminary data.</text>
</comment>
<organism evidence="2 3">
    <name type="scientific">Colletotrichum kahawae</name>
    <name type="common">Coffee berry disease fungus</name>
    <dbReference type="NCBI Taxonomy" id="34407"/>
    <lineage>
        <taxon>Eukaryota</taxon>
        <taxon>Fungi</taxon>
        <taxon>Dikarya</taxon>
        <taxon>Ascomycota</taxon>
        <taxon>Pezizomycotina</taxon>
        <taxon>Sordariomycetes</taxon>
        <taxon>Hypocreomycetidae</taxon>
        <taxon>Glomerellales</taxon>
        <taxon>Glomerellaceae</taxon>
        <taxon>Colletotrichum</taxon>
        <taxon>Colletotrichum gloeosporioides species complex</taxon>
    </lineage>
</organism>
<feature type="transmembrane region" description="Helical" evidence="1">
    <location>
        <begin position="110"/>
        <end position="132"/>
    </location>
</feature>
<gene>
    <name evidence="2" type="ORF">CKAH01_16235</name>
</gene>
<feature type="transmembrane region" description="Helical" evidence="1">
    <location>
        <begin position="175"/>
        <end position="200"/>
    </location>
</feature>
<keyword evidence="1" id="KW-1133">Transmembrane helix</keyword>
<accession>A0AAD9YGS1</accession>
<dbReference type="EMBL" id="VYYT01000156">
    <property type="protein sequence ID" value="KAK2762038.1"/>
    <property type="molecule type" value="Genomic_DNA"/>
</dbReference>
<evidence type="ECO:0000256" key="1">
    <source>
        <dbReference type="SAM" id="Phobius"/>
    </source>
</evidence>
<reference evidence="2" key="1">
    <citation type="submission" date="2023-02" db="EMBL/GenBank/DDBJ databases">
        <title>Colletotrichum kahawae CIFC_Que2 genome sequencing and assembly.</title>
        <authorList>
            <person name="Baroncelli R."/>
        </authorList>
    </citation>
    <scope>NUCLEOTIDE SEQUENCE</scope>
    <source>
        <strain evidence="2">CIFC_Que2</strain>
    </source>
</reference>
<protein>
    <submittedName>
        <fullName evidence="2">Uncharacterized protein</fullName>
    </submittedName>
</protein>
<sequence>MSNTSFCHAIDCYNLTGDFLEPYGDISGTGVLVGFIGTAYLVFLLVTVSYFLAFDPGENPFKGRITADEDAENPRWKPNPIHQRLIAWLRKPSLLMPSTRERLRAAFDEAIILLCDIQIVTGIGILVSGYMLLKCGLDACHWQIVVYLAWFSTVTHLSGLNISRGLLNTTPWAKYVRVFLMLALLVLVNVGLLPTGFFNSANFSSQAIYYFNQNPVTTTAEWQAMTMSVILLIFGFVSRSFKLFQPLSTAFRVQVRRPTSRLAQRTLQRLGGSNSGVSPSWRDKLKLRVVTRPALATFLMVRLSCDLFSSTIFEVYWLFVILLWGTVKVLAARNTISSMSPEVALEEKQWTFGQVLPVFLLLGPLFGIAGIFASKMTQGASNPARQYGRGSYIIGMNLAGRHTQLSNGATRSVSFNPLEVTTQEALDLLEPPPAPGAAIPISNPSEADLMHLKDYSDAQWLPICAAVPFLSIVVATIWDGLQRWLVF</sequence>
<name>A0AAD9YGS1_COLKA</name>
<dbReference type="PANTHER" id="PTHR37577:SF1">
    <property type="entry name" value="INTEGRAL MEMBRANE PROTEIN"/>
    <property type="match status" value="1"/>
</dbReference>
<dbReference type="InterPro" id="IPR053018">
    <property type="entry name" value="Elsinochrome_Biosynth-Asso"/>
</dbReference>
<feature type="transmembrane region" description="Helical" evidence="1">
    <location>
        <begin position="220"/>
        <end position="237"/>
    </location>
</feature>
<feature type="transmembrane region" description="Helical" evidence="1">
    <location>
        <begin position="144"/>
        <end position="163"/>
    </location>
</feature>
<keyword evidence="1" id="KW-0812">Transmembrane</keyword>
<feature type="transmembrane region" description="Helical" evidence="1">
    <location>
        <begin position="460"/>
        <end position="481"/>
    </location>
</feature>
<feature type="transmembrane region" description="Helical" evidence="1">
    <location>
        <begin position="31"/>
        <end position="54"/>
    </location>
</feature>
<keyword evidence="3" id="KW-1185">Reference proteome</keyword>
<evidence type="ECO:0000313" key="2">
    <source>
        <dbReference type="EMBL" id="KAK2762038.1"/>
    </source>
</evidence>